<evidence type="ECO:0000256" key="4">
    <source>
        <dbReference type="ARBA" id="ARBA00022989"/>
    </source>
</evidence>
<feature type="transmembrane region" description="Helical" evidence="6">
    <location>
        <begin position="292"/>
        <end position="316"/>
    </location>
</feature>
<feature type="transmembrane region" description="Helical" evidence="6">
    <location>
        <begin position="463"/>
        <end position="484"/>
    </location>
</feature>
<evidence type="ECO:0000256" key="3">
    <source>
        <dbReference type="ARBA" id="ARBA00022692"/>
    </source>
</evidence>
<feature type="transmembrane region" description="Helical" evidence="6">
    <location>
        <begin position="21"/>
        <end position="42"/>
    </location>
</feature>
<dbReference type="InterPro" id="IPR002797">
    <property type="entry name" value="Polysacc_synth"/>
</dbReference>
<keyword evidence="2" id="KW-1003">Cell membrane</keyword>
<keyword evidence="5 6" id="KW-0472">Membrane</keyword>
<dbReference type="InterPro" id="IPR014249">
    <property type="entry name" value="Spore_V_B"/>
</dbReference>
<feature type="transmembrane region" description="Helical" evidence="6">
    <location>
        <begin position="164"/>
        <end position="184"/>
    </location>
</feature>
<dbReference type="PIRSF" id="PIRSF038958">
    <property type="entry name" value="PG_synth_SpoVB"/>
    <property type="match status" value="1"/>
</dbReference>
<evidence type="ECO:0000256" key="2">
    <source>
        <dbReference type="ARBA" id="ARBA00022475"/>
    </source>
</evidence>
<keyword evidence="3 6" id="KW-0812">Transmembrane</keyword>
<dbReference type="AlphaFoldDB" id="A0A268AD12"/>
<evidence type="ECO:0000256" key="5">
    <source>
        <dbReference type="ARBA" id="ARBA00023136"/>
    </source>
</evidence>
<feature type="transmembrane region" description="Helical" evidence="6">
    <location>
        <begin position="133"/>
        <end position="152"/>
    </location>
</feature>
<proteinExistence type="predicted"/>
<dbReference type="InterPro" id="IPR024923">
    <property type="entry name" value="PG_synth_SpoVB"/>
</dbReference>
<comment type="subcellular location">
    <subcellularLocation>
        <location evidence="1">Cell membrane</location>
        <topology evidence="1">Multi-pass membrane protein</topology>
    </subcellularLocation>
</comment>
<dbReference type="InterPro" id="IPR050833">
    <property type="entry name" value="Poly_Biosynth_Transport"/>
</dbReference>
<feature type="transmembrane region" description="Helical" evidence="6">
    <location>
        <begin position="403"/>
        <end position="421"/>
    </location>
</feature>
<keyword evidence="4 6" id="KW-1133">Transmembrane helix</keyword>
<dbReference type="Pfam" id="PF01943">
    <property type="entry name" value="Polysacc_synt"/>
    <property type="match status" value="1"/>
</dbReference>
<protein>
    <submittedName>
        <fullName evidence="7">Stage V sporulation protein B</fullName>
    </submittedName>
</protein>
<evidence type="ECO:0000313" key="7">
    <source>
        <dbReference type="EMBL" id="PAD21979.1"/>
    </source>
</evidence>
<feature type="transmembrane region" description="Helical" evidence="6">
    <location>
        <begin position="190"/>
        <end position="218"/>
    </location>
</feature>
<feature type="transmembrane region" description="Helical" evidence="6">
    <location>
        <begin position="54"/>
        <end position="78"/>
    </location>
</feature>
<feature type="transmembrane region" description="Helical" evidence="6">
    <location>
        <begin position="427"/>
        <end position="451"/>
    </location>
</feature>
<feature type="transmembrane region" description="Helical" evidence="6">
    <location>
        <begin position="337"/>
        <end position="356"/>
    </location>
</feature>
<evidence type="ECO:0000313" key="8">
    <source>
        <dbReference type="Proteomes" id="UP000216013"/>
    </source>
</evidence>
<sequence>MHLNYGQVEVTNVGKQSLLKGTIILAVAACYSKLIGFINGIVLSRLLGPEGIGLAMMAMPITGLLIAITGFGLEVAVANLVAENNASNNRTRLRHVLSISFLITGTLSVVTSLLLLGLVHYVPGLLFADERAIYTFTAIIPIIPIVAISSILKGYFHGKQYMSPGAFASILEQSVQLVVTYMLVQYLLPYGLGVAAAGAVISMVIGEAISLGVLIVAFNRQREFKWRFFHIIRDLVRDGKQHTRDLIRVALPNTGSHLVNSFAGVLLPIIITHSFLTAGLTAETATETYGLLMGYVMPLVFVPTFITHSLSTNLLPSISDLYARRQFQQMYSNINQVINVTMMICIPWALFLYFFATDLTSLFYHSEEAGLLIQKMIFCFMLSYLQIPLQAVLIGIGKSSVVLYNNLIAALVSLLMIYFVASQPSMGVNGVILGLNLGEVLGTVLHFASLYQAVRFPFSFARFYKLLIAITCMASCAIFLYMTLDSYISNGYVLLSSVLLVSASFYLLLLHRFRLFKQEL</sequence>
<evidence type="ECO:0000256" key="6">
    <source>
        <dbReference type="SAM" id="Phobius"/>
    </source>
</evidence>
<dbReference type="Proteomes" id="UP000216013">
    <property type="component" value="Unassembled WGS sequence"/>
</dbReference>
<evidence type="ECO:0000256" key="1">
    <source>
        <dbReference type="ARBA" id="ARBA00004651"/>
    </source>
</evidence>
<feature type="transmembrane region" description="Helical" evidence="6">
    <location>
        <begin position="376"/>
        <end position="396"/>
    </location>
</feature>
<reference evidence="7 8" key="1">
    <citation type="submission" date="2017-07" db="EMBL/GenBank/DDBJ databases">
        <title>Isolation and whole genome analysis of endospore-forming bacteria from heroin.</title>
        <authorList>
            <person name="Kalinowski J."/>
            <person name="Ahrens B."/>
            <person name="Al-Dilaimi A."/>
            <person name="Winkler A."/>
            <person name="Wibberg D."/>
            <person name="Schleenbecker U."/>
            <person name="Ruckert C."/>
            <person name="Wolfel R."/>
            <person name="Grass G."/>
        </authorList>
    </citation>
    <scope>NUCLEOTIDE SEQUENCE [LARGE SCALE GENOMIC DNA]</scope>
    <source>
        <strain evidence="7 8">7528</strain>
    </source>
</reference>
<accession>A0A268AD12</accession>
<gene>
    <name evidence="7" type="primary">spoVB</name>
    <name evidence="7" type="ORF">CHH64_04855</name>
</gene>
<dbReference type="CDD" id="cd13124">
    <property type="entry name" value="MATE_SpoVB_like"/>
    <property type="match status" value="1"/>
</dbReference>
<feature type="transmembrane region" description="Helical" evidence="6">
    <location>
        <begin position="490"/>
        <end position="510"/>
    </location>
</feature>
<feature type="transmembrane region" description="Helical" evidence="6">
    <location>
        <begin position="258"/>
        <end position="280"/>
    </location>
</feature>
<dbReference type="GO" id="GO:0005886">
    <property type="term" value="C:plasma membrane"/>
    <property type="evidence" value="ECO:0007669"/>
    <property type="project" value="UniProtKB-SubCell"/>
</dbReference>
<dbReference type="PANTHER" id="PTHR30250:SF24">
    <property type="entry name" value="STAGE V SPORULATION PROTEIN B"/>
    <property type="match status" value="1"/>
</dbReference>
<dbReference type="NCBIfam" id="TIGR02900">
    <property type="entry name" value="spore_V_B"/>
    <property type="match status" value="1"/>
</dbReference>
<organism evidence="7 8">
    <name type="scientific">Terribacillus saccharophilus</name>
    <dbReference type="NCBI Taxonomy" id="361277"/>
    <lineage>
        <taxon>Bacteria</taxon>
        <taxon>Bacillati</taxon>
        <taxon>Bacillota</taxon>
        <taxon>Bacilli</taxon>
        <taxon>Bacillales</taxon>
        <taxon>Bacillaceae</taxon>
        <taxon>Terribacillus</taxon>
    </lineage>
</organism>
<dbReference type="PANTHER" id="PTHR30250">
    <property type="entry name" value="PST FAMILY PREDICTED COLANIC ACID TRANSPORTER"/>
    <property type="match status" value="1"/>
</dbReference>
<dbReference type="EMBL" id="NPBV01000003">
    <property type="protein sequence ID" value="PAD21979.1"/>
    <property type="molecule type" value="Genomic_DNA"/>
</dbReference>
<comment type="caution">
    <text evidence="7">The sequence shown here is derived from an EMBL/GenBank/DDBJ whole genome shotgun (WGS) entry which is preliminary data.</text>
</comment>
<name>A0A268AD12_9BACI</name>
<feature type="transmembrane region" description="Helical" evidence="6">
    <location>
        <begin position="99"/>
        <end position="121"/>
    </location>
</feature>